<reference evidence="1" key="1">
    <citation type="journal article" date="2023" name="G3 (Bethesda)">
        <title>A reference genome for the long-term kleptoplast-retaining sea slug Elysia crispata morphotype clarki.</title>
        <authorList>
            <person name="Eastman K.E."/>
            <person name="Pendleton A.L."/>
            <person name="Shaikh M.A."/>
            <person name="Suttiyut T."/>
            <person name="Ogas R."/>
            <person name="Tomko P."/>
            <person name="Gavelis G."/>
            <person name="Widhalm J.R."/>
            <person name="Wisecaver J.H."/>
        </authorList>
    </citation>
    <scope>NUCLEOTIDE SEQUENCE</scope>
    <source>
        <strain evidence="1">ECLA1</strain>
    </source>
</reference>
<name>A0AAE1A8E3_9GAST</name>
<dbReference type="EMBL" id="JAWDGP010002436">
    <property type="protein sequence ID" value="KAK3783185.1"/>
    <property type="molecule type" value="Genomic_DNA"/>
</dbReference>
<sequence>MIILRKSLLRMFVVSFQILRPKTNVLLQPPPLITCRCVDGNAPGTRLAGNQPISASHINCFLFGFLETASLVFCHTLNLLKPILSLFIDIPICWAECF</sequence>
<organism evidence="1 2">
    <name type="scientific">Elysia crispata</name>
    <name type="common">lettuce slug</name>
    <dbReference type="NCBI Taxonomy" id="231223"/>
    <lineage>
        <taxon>Eukaryota</taxon>
        <taxon>Metazoa</taxon>
        <taxon>Spiralia</taxon>
        <taxon>Lophotrochozoa</taxon>
        <taxon>Mollusca</taxon>
        <taxon>Gastropoda</taxon>
        <taxon>Heterobranchia</taxon>
        <taxon>Euthyneura</taxon>
        <taxon>Panpulmonata</taxon>
        <taxon>Sacoglossa</taxon>
        <taxon>Placobranchoidea</taxon>
        <taxon>Plakobranchidae</taxon>
        <taxon>Elysia</taxon>
    </lineage>
</organism>
<accession>A0AAE1A8E3</accession>
<evidence type="ECO:0000313" key="2">
    <source>
        <dbReference type="Proteomes" id="UP001283361"/>
    </source>
</evidence>
<dbReference type="Proteomes" id="UP001283361">
    <property type="component" value="Unassembled WGS sequence"/>
</dbReference>
<dbReference type="AlphaFoldDB" id="A0AAE1A8E3"/>
<comment type="caution">
    <text evidence="1">The sequence shown here is derived from an EMBL/GenBank/DDBJ whole genome shotgun (WGS) entry which is preliminary data.</text>
</comment>
<proteinExistence type="predicted"/>
<gene>
    <name evidence="1" type="ORF">RRG08_046979</name>
</gene>
<protein>
    <submittedName>
        <fullName evidence="1">Uncharacterized protein</fullName>
    </submittedName>
</protein>
<evidence type="ECO:0000313" key="1">
    <source>
        <dbReference type="EMBL" id="KAK3783185.1"/>
    </source>
</evidence>
<keyword evidence="2" id="KW-1185">Reference proteome</keyword>